<evidence type="ECO:0008006" key="6">
    <source>
        <dbReference type="Google" id="ProtNLM"/>
    </source>
</evidence>
<dbReference type="SUPFAM" id="SSF57959">
    <property type="entry name" value="Leucine zipper domain"/>
    <property type="match status" value="1"/>
</dbReference>
<dbReference type="EMBL" id="AZGZ01000017">
    <property type="protein sequence ID" value="KZZ90295.1"/>
    <property type="molecule type" value="Genomic_DNA"/>
</dbReference>
<sequence length="592" mass="64157">MEHQIGSQGNLDEMSGTYESNKGQFRNLPFLKGFASQKKAQSSGVESRISRLTPPTYNPAAGQPPKRRGPKPDSKPAQTRRQELNRQAQRTHRERKEQYVRALENEVSRLREGYSDLTKTSHTTNEQLKQALQAVMEENKILQHILRAHGIAFEHEIPTVRNMFGGNGGGGPGGMGGFGFGSGQAGPSNNGGGGGAQQPQNQHQGASYQVQGGQQESHDGDVTMHEALKQSTSPSMQAPSMTADNSASPESGKYVAYQEGQSTSPDLYQRQHSESNTGAEQASTLGASTNTAVDTSMASLDPNLSLSLDASTASTSILQPPPEEVSMMSYHATMPLPPLTAEATYPTLQSGASSTLNEVGFTGLGSHWDPSDQDEFLGAVPGVFEKDPQLEMDFVLILESPCRNHMEFLNRRATNDPEQEIYCGHALMATCPPPTQIANTPPGEQYPVETYDLPRPSISKLLNLSRDFVDEGQITPIMALKNLKYHAAYTELTAQDIRQMINDLSSKIRCYGFGAVIEDFEFSDSLNAILSSKRDSGYEGCSLPGRAADRYKQMFAHKLAAMNAQKNADGRYIGAGGVAGPGMPQVDEFLFA</sequence>
<feature type="region of interest" description="Disordered" evidence="3">
    <location>
        <begin position="173"/>
        <end position="288"/>
    </location>
</feature>
<evidence type="ECO:0000313" key="4">
    <source>
        <dbReference type="EMBL" id="KZZ90295.1"/>
    </source>
</evidence>
<feature type="compositionally biased region" description="Low complexity" evidence="3">
    <location>
        <begin position="197"/>
        <end position="207"/>
    </location>
</feature>
<comment type="caution">
    <text evidence="4">The sequence shown here is derived from an EMBL/GenBank/DDBJ whole genome shotgun (WGS) entry which is preliminary data.</text>
</comment>
<evidence type="ECO:0000256" key="2">
    <source>
        <dbReference type="ARBA" id="ARBA00023242"/>
    </source>
</evidence>
<comment type="subcellular location">
    <subcellularLocation>
        <location evidence="1">Nucleus</location>
    </subcellularLocation>
</comment>
<keyword evidence="5" id="KW-1185">Reference proteome</keyword>
<accession>A0A167XNR5</accession>
<proteinExistence type="predicted"/>
<keyword evidence="2" id="KW-0539">Nucleus</keyword>
<reference evidence="4 5" key="1">
    <citation type="journal article" date="2016" name="Genome Biol. Evol.">
        <title>Divergent and convergent evolution of fungal pathogenicity.</title>
        <authorList>
            <person name="Shang Y."/>
            <person name="Xiao G."/>
            <person name="Zheng P."/>
            <person name="Cen K."/>
            <person name="Zhan S."/>
            <person name="Wang C."/>
        </authorList>
    </citation>
    <scope>NUCLEOTIDE SEQUENCE [LARGE SCALE GENOMIC DNA]</scope>
    <source>
        <strain evidence="4 5">ARSEF 7405</strain>
    </source>
</reference>
<dbReference type="AlphaFoldDB" id="A0A167XNR5"/>
<evidence type="ECO:0000313" key="5">
    <source>
        <dbReference type="Proteomes" id="UP000242877"/>
    </source>
</evidence>
<gene>
    <name evidence="4" type="ORF">AAP_03825</name>
</gene>
<feature type="compositionally biased region" description="Gly residues" evidence="3">
    <location>
        <begin position="173"/>
        <end position="196"/>
    </location>
</feature>
<evidence type="ECO:0000256" key="1">
    <source>
        <dbReference type="ARBA" id="ARBA00004123"/>
    </source>
</evidence>
<dbReference type="PANTHER" id="PTHR40621:SF6">
    <property type="entry name" value="AP-1-LIKE TRANSCRIPTION FACTOR YAP1-RELATED"/>
    <property type="match status" value="1"/>
</dbReference>
<dbReference type="GO" id="GO:0000976">
    <property type="term" value="F:transcription cis-regulatory region binding"/>
    <property type="evidence" value="ECO:0007669"/>
    <property type="project" value="InterPro"/>
</dbReference>
<feature type="region of interest" description="Disordered" evidence="3">
    <location>
        <begin position="1"/>
        <end position="98"/>
    </location>
</feature>
<feature type="compositionally biased region" description="Basic and acidic residues" evidence="3">
    <location>
        <begin position="70"/>
        <end position="84"/>
    </location>
</feature>
<dbReference type="Gene3D" id="1.20.5.170">
    <property type="match status" value="1"/>
</dbReference>
<protein>
    <recommendedName>
        <fullName evidence="6">BZIP domain-containing protein</fullName>
    </recommendedName>
</protein>
<dbReference type="PANTHER" id="PTHR40621">
    <property type="entry name" value="TRANSCRIPTION FACTOR KAPC-RELATED"/>
    <property type="match status" value="1"/>
</dbReference>
<dbReference type="VEuPathDB" id="FungiDB:AAP_03825"/>
<evidence type="ECO:0000256" key="3">
    <source>
        <dbReference type="SAM" id="MobiDB-lite"/>
    </source>
</evidence>
<organism evidence="4 5">
    <name type="scientific">Ascosphaera apis ARSEF 7405</name>
    <dbReference type="NCBI Taxonomy" id="392613"/>
    <lineage>
        <taxon>Eukaryota</taxon>
        <taxon>Fungi</taxon>
        <taxon>Dikarya</taxon>
        <taxon>Ascomycota</taxon>
        <taxon>Pezizomycotina</taxon>
        <taxon>Eurotiomycetes</taxon>
        <taxon>Eurotiomycetidae</taxon>
        <taxon>Onygenales</taxon>
        <taxon>Ascosphaeraceae</taxon>
        <taxon>Ascosphaera</taxon>
    </lineage>
</organism>
<name>A0A167XNR5_9EURO</name>
<dbReference type="GO" id="GO:0001228">
    <property type="term" value="F:DNA-binding transcription activator activity, RNA polymerase II-specific"/>
    <property type="evidence" value="ECO:0007669"/>
    <property type="project" value="TreeGrafter"/>
</dbReference>
<feature type="compositionally biased region" description="Polar residues" evidence="3">
    <location>
        <begin position="1"/>
        <end position="10"/>
    </location>
</feature>
<dbReference type="CDD" id="cd14688">
    <property type="entry name" value="bZIP_YAP"/>
    <property type="match status" value="1"/>
</dbReference>
<dbReference type="Proteomes" id="UP000242877">
    <property type="component" value="Unassembled WGS sequence"/>
</dbReference>
<dbReference type="GO" id="GO:0090575">
    <property type="term" value="C:RNA polymerase II transcription regulator complex"/>
    <property type="evidence" value="ECO:0007669"/>
    <property type="project" value="TreeGrafter"/>
</dbReference>
<dbReference type="InterPro" id="IPR046347">
    <property type="entry name" value="bZIP_sf"/>
</dbReference>
<dbReference type="InterPro" id="IPR050936">
    <property type="entry name" value="AP-1-like"/>
</dbReference>
<feature type="compositionally biased region" description="Basic and acidic residues" evidence="3">
    <location>
        <begin position="216"/>
        <end position="228"/>
    </location>
</feature>
<dbReference type="OrthoDB" id="2590011at2759"/>
<feature type="compositionally biased region" description="Polar residues" evidence="3">
    <location>
        <begin position="229"/>
        <end position="249"/>
    </location>
</feature>
<feature type="compositionally biased region" description="Polar residues" evidence="3">
    <location>
        <begin position="274"/>
        <end position="288"/>
    </location>
</feature>